<feature type="chain" id="PRO_5040360194" description="CFEM domain-containing protein" evidence="10">
    <location>
        <begin position="21"/>
        <end position="117"/>
    </location>
</feature>
<accession>A0A9P4N2X1</accession>
<feature type="disulfide bond" evidence="9">
    <location>
        <begin position="48"/>
        <end position="55"/>
    </location>
</feature>
<dbReference type="GO" id="GO:0046872">
    <property type="term" value="F:metal ion binding"/>
    <property type="evidence" value="ECO:0007669"/>
    <property type="project" value="UniProtKB-UniRule"/>
</dbReference>
<protein>
    <recommendedName>
        <fullName evidence="11">CFEM domain-containing protein</fullName>
    </recommendedName>
</protein>
<dbReference type="GO" id="GO:0098552">
    <property type="term" value="C:side of membrane"/>
    <property type="evidence" value="ECO:0007669"/>
    <property type="project" value="UniProtKB-KW"/>
</dbReference>
<sequence>MKTFNILAAITLGLISTAAAQTQCDSVASAVPSCGQECLLSAGSAIGCSTGDYRCQCSSSDALVSTALGCVLNACGFESALAVQTSASAICDCVATATGVAPVVKKTAAPGARARRW</sequence>
<evidence type="ECO:0000256" key="7">
    <source>
        <dbReference type="ARBA" id="ARBA00023157"/>
    </source>
</evidence>
<evidence type="ECO:0000256" key="1">
    <source>
        <dbReference type="ARBA" id="ARBA00004589"/>
    </source>
</evidence>
<dbReference type="InterPro" id="IPR008427">
    <property type="entry name" value="Extracellular_membr_CFEM_dom"/>
</dbReference>
<feature type="signal peptide" evidence="10">
    <location>
        <begin position="1"/>
        <end position="20"/>
    </location>
</feature>
<proteinExistence type="inferred from homology"/>
<comment type="similarity">
    <text evidence="3">Belongs to the RBT5 family.</text>
</comment>
<keyword evidence="7 9" id="KW-1015">Disulfide bond</keyword>
<evidence type="ECO:0000256" key="5">
    <source>
        <dbReference type="ARBA" id="ARBA00022622"/>
    </source>
</evidence>
<keyword evidence="9" id="KW-0408">Iron</keyword>
<evidence type="ECO:0000256" key="3">
    <source>
        <dbReference type="ARBA" id="ARBA00010031"/>
    </source>
</evidence>
<evidence type="ECO:0000313" key="12">
    <source>
        <dbReference type="EMBL" id="KAF2205235.1"/>
    </source>
</evidence>
<evidence type="ECO:0000256" key="10">
    <source>
        <dbReference type="SAM" id="SignalP"/>
    </source>
</evidence>
<keyword evidence="5" id="KW-0472">Membrane</keyword>
<keyword evidence="4" id="KW-0964">Secreted</keyword>
<evidence type="ECO:0000256" key="4">
    <source>
        <dbReference type="ARBA" id="ARBA00022525"/>
    </source>
</evidence>
<organism evidence="12 13">
    <name type="scientific">Delitschia confertaspora ATCC 74209</name>
    <dbReference type="NCBI Taxonomy" id="1513339"/>
    <lineage>
        <taxon>Eukaryota</taxon>
        <taxon>Fungi</taxon>
        <taxon>Dikarya</taxon>
        <taxon>Ascomycota</taxon>
        <taxon>Pezizomycotina</taxon>
        <taxon>Dothideomycetes</taxon>
        <taxon>Pleosporomycetidae</taxon>
        <taxon>Pleosporales</taxon>
        <taxon>Delitschiaceae</taxon>
        <taxon>Delitschia</taxon>
    </lineage>
</organism>
<comment type="caution">
    <text evidence="9">Lacks conserved residue(s) required for the propagation of feature annotation.</text>
</comment>
<evidence type="ECO:0000313" key="13">
    <source>
        <dbReference type="Proteomes" id="UP000799536"/>
    </source>
</evidence>
<comment type="subcellular location">
    <subcellularLocation>
        <location evidence="1">Membrane</location>
        <topology evidence="1">Lipid-anchor</topology>
        <topology evidence="1">GPI-anchor</topology>
    </subcellularLocation>
    <subcellularLocation>
        <location evidence="2">Secreted</location>
    </subcellularLocation>
</comment>
<evidence type="ECO:0000259" key="11">
    <source>
        <dbReference type="PROSITE" id="PS52012"/>
    </source>
</evidence>
<dbReference type="GO" id="GO:0005576">
    <property type="term" value="C:extracellular region"/>
    <property type="evidence" value="ECO:0007669"/>
    <property type="project" value="UniProtKB-SubCell"/>
</dbReference>
<keyword evidence="13" id="KW-1185">Reference proteome</keyword>
<dbReference type="AlphaFoldDB" id="A0A9P4N2X1"/>
<feature type="binding site" description="axial binding residue" evidence="9">
    <location>
        <position position="52"/>
    </location>
    <ligand>
        <name>heme</name>
        <dbReference type="ChEBI" id="CHEBI:30413"/>
    </ligand>
    <ligandPart>
        <name>Fe</name>
        <dbReference type="ChEBI" id="CHEBI:18248"/>
    </ligandPart>
</feature>
<keyword evidence="5" id="KW-0325">Glycoprotein</keyword>
<comment type="caution">
    <text evidence="12">The sequence shown here is derived from an EMBL/GenBank/DDBJ whole genome shotgun (WGS) entry which is preliminary data.</text>
</comment>
<keyword evidence="6 10" id="KW-0732">Signal</keyword>
<dbReference type="SMART" id="SM00747">
    <property type="entry name" value="CFEM"/>
    <property type="match status" value="1"/>
</dbReference>
<name>A0A9P4N2X1_9PLEO</name>
<dbReference type="Proteomes" id="UP000799536">
    <property type="component" value="Unassembled WGS sequence"/>
</dbReference>
<evidence type="ECO:0000256" key="8">
    <source>
        <dbReference type="ARBA" id="ARBA00023288"/>
    </source>
</evidence>
<dbReference type="OrthoDB" id="3767534at2759"/>
<dbReference type="Pfam" id="PF05730">
    <property type="entry name" value="CFEM"/>
    <property type="match status" value="1"/>
</dbReference>
<dbReference type="EMBL" id="ML993860">
    <property type="protein sequence ID" value="KAF2205235.1"/>
    <property type="molecule type" value="Genomic_DNA"/>
</dbReference>
<reference evidence="12" key="1">
    <citation type="journal article" date="2020" name="Stud. Mycol.">
        <title>101 Dothideomycetes genomes: a test case for predicting lifestyles and emergence of pathogens.</title>
        <authorList>
            <person name="Haridas S."/>
            <person name="Albert R."/>
            <person name="Binder M."/>
            <person name="Bloem J."/>
            <person name="Labutti K."/>
            <person name="Salamov A."/>
            <person name="Andreopoulos B."/>
            <person name="Baker S."/>
            <person name="Barry K."/>
            <person name="Bills G."/>
            <person name="Bluhm B."/>
            <person name="Cannon C."/>
            <person name="Castanera R."/>
            <person name="Culley D."/>
            <person name="Daum C."/>
            <person name="Ezra D."/>
            <person name="Gonzalez J."/>
            <person name="Henrissat B."/>
            <person name="Kuo A."/>
            <person name="Liang C."/>
            <person name="Lipzen A."/>
            <person name="Lutzoni F."/>
            <person name="Magnuson J."/>
            <person name="Mondo S."/>
            <person name="Nolan M."/>
            <person name="Ohm R."/>
            <person name="Pangilinan J."/>
            <person name="Park H.-J."/>
            <person name="Ramirez L."/>
            <person name="Alfaro M."/>
            <person name="Sun H."/>
            <person name="Tritt A."/>
            <person name="Yoshinaga Y."/>
            <person name="Zwiers L.-H."/>
            <person name="Turgeon B."/>
            <person name="Goodwin S."/>
            <person name="Spatafora J."/>
            <person name="Crous P."/>
            <person name="Grigoriev I."/>
        </authorList>
    </citation>
    <scope>NUCLEOTIDE SEQUENCE</scope>
    <source>
        <strain evidence="12">ATCC 74209</strain>
    </source>
</reference>
<keyword evidence="9" id="KW-0349">Heme</keyword>
<keyword evidence="5" id="KW-0336">GPI-anchor</keyword>
<gene>
    <name evidence="12" type="ORF">GQ43DRAFT_51998</name>
</gene>
<evidence type="ECO:0000256" key="9">
    <source>
        <dbReference type="PROSITE-ProRule" id="PRU01356"/>
    </source>
</evidence>
<evidence type="ECO:0000256" key="2">
    <source>
        <dbReference type="ARBA" id="ARBA00004613"/>
    </source>
</evidence>
<dbReference type="PROSITE" id="PS52012">
    <property type="entry name" value="CFEM"/>
    <property type="match status" value="1"/>
</dbReference>
<evidence type="ECO:0000256" key="6">
    <source>
        <dbReference type="ARBA" id="ARBA00022729"/>
    </source>
</evidence>
<feature type="domain" description="CFEM" evidence="11">
    <location>
        <begin position="6"/>
        <end position="116"/>
    </location>
</feature>
<keyword evidence="9" id="KW-0479">Metal-binding</keyword>
<keyword evidence="8" id="KW-0449">Lipoprotein</keyword>